<dbReference type="InterPro" id="IPR004588">
    <property type="entry name" value="IspG_bac-typ"/>
</dbReference>
<dbReference type="InterPro" id="IPR016425">
    <property type="entry name" value="IspG_bac"/>
</dbReference>
<keyword evidence="11" id="KW-1185">Reference proteome</keyword>
<dbReference type="UniPathway" id="UPA00056">
    <property type="reaction ID" value="UER00096"/>
</dbReference>
<evidence type="ECO:0000256" key="6">
    <source>
        <dbReference type="ARBA" id="ARBA00023229"/>
    </source>
</evidence>
<dbReference type="PANTHER" id="PTHR30454:SF0">
    <property type="entry name" value="4-HYDROXY-3-METHYLBUT-2-EN-1-YL DIPHOSPHATE SYNTHASE (FERREDOXIN), CHLOROPLASTIC"/>
    <property type="match status" value="1"/>
</dbReference>
<dbReference type="GO" id="GO:0141197">
    <property type="term" value="F:4-hydroxy-3-methylbut-2-enyl-diphosphate synthase activity (flavodoxin)"/>
    <property type="evidence" value="ECO:0007669"/>
    <property type="project" value="UniProtKB-EC"/>
</dbReference>
<comment type="caution">
    <text evidence="10">The sequence shown here is derived from an EMBL/GenBank/DDBJ whole genome shotgun (WGS) entry which is preliminary data.</text>
</comment>
<dbReference type="GO" id="GO:0051539">
    <property type="term" value="F:4 iron, 4 sulfur cluster binding"/>
    <property type="evidence" value="ECO:0007669"/>
    <property type="project" value="UniProtKB-UniRule"/>
</dbReference>
<evidence type="ECO:0000256" key="3">
    <source>
        <dbReference type="ARBA" id="ARBA00023002"/>
    </source>
</evidence>
<proteinExistence type="inferred from homology"/>
<dbReference type="PIRSF" id="PIRSF004640">
    <property type="entry name" value="IspG"/>
    <property type="match status" value="1"/>
</dbReference>
<dbReference type="GO" id="GO:0005506">
    <property type="term" value="F:iron ion binding"/>
    <property type="evidence" value="ECO:0007669"/>
    <property type="project" value="InterPro"/>
</dbReference>
<feature type="binding site" evidence="7">
    <location>
        <position position="309"/>
    </location>
    <ligand>
        <name>[4Fe-4S] cluster</name>
        <dbReference type="ChEBI" id="CHEBI:49883"/>
    </ligand>
</feature>
<dbReference type="RefSeq" id="WP_144682091.1">
    <property type="nucleotide sequence ID" value="NZ_VLLC01000002.1"/>
</dbReference>
<dbReference type="GO" id="GO:0046429">
    <property type="term" value="F:4-hydroxy-3-methylbut-2-en-1-yl diphosphate synthase activity (ferredoxin)"/>
    <property type="evidence" value="ECO:0007669"/>
    <property type="project" value="UniProtKB-UniRule"/>
</dbReference>
<reference evidence="10 11" key="1">
    <citation type="submission" date="2019-07" db="EMBL/GenBank/DDBJ databases">
        <title>Genome sequencing of 100 strains of the haloalkaliphilic chemolithoautotrophic sulfur-oxidizing bacterium Thioalkalivibrio.</title>
        <authorList>
            <person name="Muyzer G."/>
        </authorList>
    </citation>
    <scope>NUCLEOTIDE SEQUENCE [LARGE SCALE GENOMIC DNA]</scope>
    <source>
        <strain evidence="10 11">ASO4-4</strain>
    </source>
</reference>
<keyword evidence="3 7" id="KW-0560">Oxidoreductase</keyword>
<evidence type="ECO:0000256" key="1">
    <source>
        <dbReference type="ARBA" id="ARBA00022485"/>
    </source>
</evidence>
<evidence type="ECO:0000259" key="8">
    <source>
        <dbReference type="Pfam" id="PF04551"/>
    </source>
</evidence>
<dbReference type="InterPro" id="IPR011005">
    <property type="entry name" value="Dihydropteroate_synth-like_sf"/>
</dbReference>
<dbReference type="SUPFAM" id="SSF51395">
    <property type="entry name" value="FMN-linked oxidoreductases"/>
    <property type="match status" value="1"/>
</dbReference>
<evidence type="ECO:0000313" key="11">
    <source>
        <dbReference type="Proteomes" id="UP000318307"/>
    </source>
</evidence>
<comment type="pathway">
    <text evidence="7">Isoprenoid biosynthesis; isopentenyl diphosphate biosynthesis via DXP pathway; isopentenyl diphosphate from 1-deoxy-D-xylulose 5-phosphate: step 5/6.</text>
</comment>
<dbReference type="OrthoDB" id="9803214at2"/>
<keyword evidence="1 7" id="KW-0004">4Fe-4S</keyword>
<dbReference type="Pfam" id="PF26540">
    <property type="entry name" value="GcpE_C"/>
    <property type="match status" value="1"/>
</dbReference>
<dbReference type="PANTHER" id="PTHR30454">
    <property type="entry name" value="4-HYDROXY-3-METHYLBUT-2-EN-1-YL DIPHOSPHATE SYNTHASE"/>
    <property type="match status" value="1"/>
</dbReference>
<evidence type="ECO:0000256" key="2">
    <source>
        <dbReference type="ARBA" id="ARBA00022723"/>
    </source>
</evidence>
<dbReference type="InterPro" id="IPR058579">
    <property type="entry name" value="IspG_C"/>
</dbReference>
<dbReference type="GO" id="GO:0016114">
    <property type="term" value="P:terpenoid biosynthetic process"/>
    <property type="evidence" value="ECO:0007669"/>
    <property type="project" value="InterPro"/>
</dbReference>
<dbReference type="InterPro" id="IPR045854">
    <property type="entry name" value="NO2/SO3_Rdtase_4Fe4S_sf"/>
</dbReference>
<dbReference type="AlphaFoldDB" id="A0A562S6H1"/>
<dbReference type="EMBL" id="VLLC01000002">
    <property type="protein sequence ID" value="TWI76788.1"/>
    <property type="molecule type" value="Genomic_DNA"/>
</dbReference>
<dbReference type="Proteomes" id="UP000318307">
    <property type="component" value="Unassembled WGS sequence"/>
</dbReference>
<accession>A0A562S6H1</accession>
<comment type="cofactor">
    <cofactor evidence="7">
        <name>[4Fe-4S] cluster</name>
        <dbReference type="ChEBI" id="CHEBI:49883"/>
    </cofactor>
    <text evidence="7">Binds 1 [4Fe-4S] cluster.</text>
</comment>
<dbReference type="InterPro" id="IPR058578">
    <property type="entry name" value="IspG_TIM"/>
</dbReference>
<dbReference type="NCBIfam" id="TIGR00612">
    <property type="entry name" value="ispG_gcpE"/>
    <property type="match status" value="1"/>
</dbReference>
<feature type="binding site" evidence="7">
    <location>
        <position position="277"/>
    </location>
    <ligand>
        <name>[4Fe-4S] cluster</name>
        <dbReference type="ChEBI" id="CHEBI:49883"/>
    </ligand>
</feature>
<protein>
    <recommendedName>
        <fullName evidence="7">4-hydroxy-3-methylbut-2-en-1-yl diphosphate synthase (flavodoxin)</fullName>
        <ecNumber evidence="7">1.17.7.3</ecNumber>
    </recommendedName>
    <alternativeName>
        <fullName evidence="7">1-hydroxy-2-methyl-2-(E)-butenyl 4-diphosphate synthase</fullName>
    </alternativeName>
</protein>
<feature type="binding site" evidence="7">
    <location>
        <position position="274"/>
    </location>
    <ligand>
        <name>[4Fe-4S] cluster</name>
        <dbReference type="ChEBI" id="CHEBI:49883"/>
    </ligand>
</feature>
<sequence>MQFPGTWTIPAPRRQTRRLRLGSVDLGGDAPICVQSMTNTLTEDVAATVAQIKRLGEAGCEIVRVAVPHMEAARAIAEIRKQTDLPLVADIHFDHRLALAAADAGCDGLRINPGNIGAEAHVQEVVAAARDKGLPIRIGVNGGSLEKDLMVRYGGASPVAMVESALGHVAILEKQGFGDIKISLKASDVPRTVAAYRLLSKRCDYPLHVGVTEAGGLFPGVVKSALGIGMLLAEGIGDTLRVSLTRDPVEEVRVGYEILKSLGLRQRGPDIISCPTCGRTRIDLFSILDAVEKRLMGVMAPIKVAIMGCVVNGPGEAREADVGIAGGMGKGILFRKGEVVRKCREEELVDVLMAEVAVLEEEWRKTLKTG</sequence>
<dbReference type="NCBIfam" id="NF001540">
    <property type="entry name" value="PRK00366.1"/>
    <property type="match status" value="1"/>
</dbReference>
<dbReference type="EC" id="1.17.7.3" evidence="7"/>
<keyword evidence="5 7" id="KW-0411">Iron-sulfur</keyword>
<dbReference type="FunFam" id="3.20.20.20:FF:000001">
    <property type="entry name" value="4-hydroxy-3-methylbut-2-en-1-yl diphosphate synthase (flavodoxin)"/>
    <property type="match status" value="1"/>
</dbReference>
<dbReference type="Pfam" id="PF04551">
    <property type="entry name" value="GcpE"/>
    <property type="match status" value="1"/>
</dbReference>
<keyword evidence="2 7" id="KW-0479">Metal-binding</keyword>
<name>A0A562S6H1_9BACT</name>
<feature type="binding site" evidence="7">
    <location>
        <position position="316"/>
    </location>
    <ligand>
        <name>[4Fe-4S] cluster</name>
        <dbReference type="ChEBI" id="CHEBI:49883"/>
    </ligand>
</feature>
<organism evidence="10 11">
    <name type="scientific">Desulfobotulus alkaliphilus</name>
    <dbReference type="NCBI Taxonomy" id="622671"/>
    <lineage>
        <taxon>Bacteria</taxon>
        <taxon>Pseudomonadati</taxon>
        <taxon>Thermodesulfobacteriota</taxon>
        <taxon>Desulfobacteria</taxon>
        <taxon>Desulfobacterales</taxon>
        <taxon>Desulfobacteraceae</taxon>
        <taxon>Desulfobotulus</taxon>
    </lineage>
</organism>
<evidence type="ECO:0000313" key="10">
    <source>
        <dbReference type="EMBL" id="TWI76788.1"/>
    </source>
</evidence>
<feature type="domain" description="IspG TIM-barrel" evidence="8">
    <location>
        <begin position="16"/>
        <end position="256"/>
    </location>
</feature>
<dbReference type="GO" id="GO:0019288">
    <property type="term" value="P:isopentenyl diphosphate biosynthetic process, methylerythritol 4-phosphate pathway"/>
    <property type="evidence" value="ECO:0007669"/>
    <property type="project" value="UniProtKB-UniRule"/>
</dbReference>
<comment type="function">
    <text evidence="7">Converts 2C-methyl-D-erythritol 2,4-cyclodiphosphate (ME-2,4cPP) into 1-hydroxy-2-methyl-2-(E)-butenyl 4-diphosphate.</text>
</comment>
<keyword evidence="6 7" id="KW-0414">Isoprene biosynthesis</keyword>
<evidence type="ECO:0000256" key="7">
    <source>
        <dbReference type="HAMAP-Rule" id="MF_00159"/>
    </source>
</evidence>
<dbReference type="SUPFAM" id="SSF56014">
    <property type="entry name" value="Nitrite and sulphite reductase 4Fe-4S domain-like"/>
    <property type="match status" value="1"/>
</dbReference>
<dbReference type="Gene3D" id="3.20.20.20">
    <property type="entry name" value="Dihydropteroate synthase-like"/>
    <property type="match status" value="1"/>
</dbReference>
<evidence type="ECO:0000256" key="5">
    <source>
        <dbReference type="ARBA" id="ARBA00023014"/>
    </source>
</evidence>
<comment type="catalytic activity">
    <reaction evidence="7">
        <text>(2E)-4-hydroxy-3-methylbut-2-enyl diphosphate + oxidized [flavodoxin] + H2O + 2 H(+) = 2-C-methyl-D-erythritol 2,4-cyclic diphosphate + reduced [flavodoxin]</text>
        <dbReference type="Rhea" id="RHEA:43604"/>
        <dbReference type="Rhea" id="RHEA-COMP:10622"/>
        <dbReference type="Rhea" id="RHEA-COMP:10623"/>
        <dbReference type="ChEBI" id="CHEBI:15377"/>
        <dbReference type="ChEBI" id="CHEBI:15378"/>
        <dbReference type="ChEBI" id="CHEBI:57618"/>
        <dbReference type="ChEBI" id="CHEBI:58210"/>
        <dbReference type="ChEBI" id="CHEBI:58483"/>
        <dbReference type="ChEBI" id="CHEBI:128753"/>
        <dbReference type="EC" id="1.17.7.3"/>
    </reaction>
</comment>
<comment type="similarity">
    <text evidence="7">Belongs to the IspG family.</text>
</comment>
<evidence type="ECO:0000256" key="4">
    <source>
        <dbReference type="ARBA" id="ARBA00023004"/>
    </source>
</evidence>
<gene>
    <name evidence="7" type="primary">ispG</name>
    <name evidence="10" type="ORF">LZ24_00410</name>
</gene>
<keyword evidence="4 7" id="KW-0408">Iron</keyword>
<dbReference type="Gene3D" id="3.30.413.10">
    <property type="entry name" value="Sulfite Reductase Hemoprotein, domain 1"/>
    <property type="match status" value="1"/>
</dbReference>
<feature type="domain" description="IspG C-terminal" evidence="9">
    <location>
        <begin position="271"/>
        <end position="356"/>
    </location>
</feature>
<evidence type="ECO:0000259" key="9">
    <source>
        <dbReference type="Pfam" id="PF26540"/>
    </source>
</evidence>
<dbReference type="HAMAP" id="MF_00159">
    <property type="entry name" value="IspG"/>
    <property type="match status" value="1"/>
</dbReference>